<gene>
    <name evidence="2" type="primary">cas5</name>
    <name evidence="2" type="ORF">ENQ77_06925</name>
</gene>
<comment type="caution">
    <text evidence="2">The sequence shown here is derived from an EMBL/GenBank/DDBJ whole genome shotgun (WGS) entry which is preliminary data.</text>
</comment>
<keyword evidence="1" id="KW-0051">Antiviral defense</keyword>
<dbReference type="NCBIfam" id="TIGR02593">
    <property type="entry name" value="CRISPR_cas5"/>
    <property type="match status" value="1"/>
</dbReference>
<dbReference type="InterPro" id="IPR013422">
    <property type="entry name" value="CRISPR-assoc_prot_Cas5_N"/>
</dbReference>
<dbReference type="EMBL" id="DSOL01000198">
    <property type="protein sequence ID" value="HEN28363.1"/>
    <property type="molecule type" value="Genomic_DNA"/>
</dbReference>
<protein>
    <submittedName>
        <fullName evidence="2">CRISPR-associated protein Cas5</fullName>
    </submittedName>
</protein>
<evidence type="ECO:0000256" key="1">
    <source>
        <dbReference type="ARBA" id="ARBA00023118"/>
    </source>
</evidence>
<name>A0A7C2K5P7_UNCW3</name>
<dbReference type="GO" id="GO:0051607">
    <property type="term" value="P:defense response to virus"/>
    <property type="evidence" value="ECO:0007669"/>
    <property type="project" value="UniProtKB-KW"/>
</dbReference>
<accession>A0A7C2K5P7</accession>
<sequence>MKAIIIKISFSEAFFKVHYTKGFRLTYPIPLPTTVAGMFGAFLGVEREKIGDLQKFLFGAKIEEYKGFINENATFRQYKSYRVEIGVATLNLINNPTYLIALAGEEAEVIKIKDKIRKSVEFLPYGGQNDFFAEDWTVVGMDDVTESDEIVNYAPQDWVDISMKSDLEVTLQILPVMHTLSDNPNFYFITRGKIRLNRKIPCTKSEKIGLYSLRSFRMEKYDGKMGQPSLQAKS</sequence>
<evidence type="ECO:0000313" key="2">
    <source>
        <dbReference type="EMBL" id="HEN28363.1"/>
    </source>
</evidence>
<dbReference type="AlphaFoldDB" id="A0A7C2K5P7"/>
<organism evidence="2">
    <name type="scientific">candidate division WOR-3 bacterium</name>
    <dbReference type="NCBI Taxonomy" id="2052148"/>
    <lineage>
        <taxon>Bacteria</taxon>
        <taxon>Bacteria division WOR-3</taxon>
    </lineage>
</organism>
<reference evidence="2" key="1">
    <citation type="journal article" date="2020" name="mSystems">
        <title>Genome- and Community-Level Interaction Insights into Carbon Utilization and Element Cycling Functions of Hydrothermarchaeota in Hydrothermal Sediment.</title>
        <authorList>
            <person name="Zhou Z."/>
            <person name="Liu Y."/>
            <person name="Xu W."/>
            <person name="Pan J."/>
            <person name="Luo Z.H."/>
            <person name="Li M."/>
        </authorList>
    </citation>
    <scope>NUCLEOTIDE SEQUENCE [LARGE SCALE GENOMIC DNA]</scope>
    <source>
        <strain evidence="2">SpSt-34</strain>
    </source>
</reference>
<proteinExistence type="predicted"/>